<organism evidence="3">
    <name type="scientific">freshwater metagenome</name>
    <dbReference type="NCBI Taxonomy" id="449393"/>
    <lineage>
        <taxon>unclassified sequences</taxon>
        <taxon>metagenomes</taxon>
        <taxon>ecological metagenomes</taxon>
    </lineage>
</organism>
<gene>
    <name evidence="1" type="ORF">UFOPK2810_01380</name>
    <name evidence="2" type="ORF">UFOPK3957_00738</name>
    <name evidence="3" type="ORF">UFOPK4061_01003</name>
</gene>
<dbReference type="InterPro" id="IPR013785">
    <property type="entry name" value="Aldolase_TIM"/>
</dbReference>
<dbReference type="EMBL" id="CAFBPD010000173">
    <property type="protein sequence ID" value="CAB5013816.1"/>
    <property type="molecule type" value="Genomic_DNA"/>
</dbReference>
<proteinExistence type="predicted"/>
<dbReference type="SUPFAM" id="SSF51366">
    <property type="entry name" value="Ribulose-phoshate binding barrel"/>
    <property type="match status" value="1"/>
</dbReference>
<accession>A0A6J7Q9D0</accession>
<protein>
    <submittedName>
        <fullName evidence="3">Unannotated protein</fullName>
    </submittedName>
</protein>
<dbReference type="EMBL" id="CAEZYZ010000260">
    <property type="protein sequence ID" value="CAB4761663.1"/>
    <property type="molecule type" value="Genomic_DNA"/>
</dbReference>
<dbReference type="Gene3D" id="3.20.20.70">
    <property type="entry name" value="Aldolase class I"/>
    <property type="match status" value="1"/>
</dbReference>
<dbReference type="EMBL" id="CAFBOM010000105">
    <property type="protein sequence ID" value="CAB4986086.1"/>
    <property type="molecule type" value="Genomic_DNA"/>
</dbReference>
<evidence type="ECO:0000313" key="1">
    <source>
        <dbReference type="EMBL" id="CAB4761663.1"/>
    </source>
</evidence>
<reference evidence="3" key="1">
    <citation type="submission" date="2020-05" db="EMBL/GenBank/DDBJ databases">
        <authorList>
            <person name="Chiriac C."/>
            <person name="Salcher M."/>
            <person name="Ghai R."/>
            <person name="Kavagutti S V."/>
        </authorList>
    </citation>
    <scope>NUCLEOTIDE SEQUENCE</scope>
</reference>
<dbReference type="GO" id="GO:0000105">
    <property type="term" value="P:L-histidine biosynthetic process"/>
    <property type="evidence" value="ECO:0007669"/>
    <property type="project" value="InterPro"/>
</dbReference>
<evidence type="ECO:0000313" key="2">
    <source>
        <dbReference type="EMBL" id="CAB4986086.1"/>
    </source>
</evidence>
<dbReference type="InterPro" id="IPR011060">
    <property type="entry name" value="RibuloseP-bd_barrel"/>
</dbReference>
<name>A0A6J7Q9D0_9ZZZZ</name>
<dbReference type="AlphaFoldDB" id="A0A6J7Q9D0"/>
<dbReference type="InterPro" id="IPR006062">
    <property type="entry name" value="His_biosynth"/>
</dbReference>
<dbReference type="Pfam" id="PF00977">
    <property type="entry name" value="His_biosynth"/>
    <property type="match status" value="1"/>
</dbReference>
<evidence type="ECO:0000313" key="3">
    <source>
        <dbReference type="EMBL" id="CAB5013816.1"/>
    </source>
</evidence>
<sequence>MAKYPLALLPVVTITGGRARIAPKGYGESVETGSVAQAISSWVHQGAAWVHVVDQDALDGKEPNHHHIVSGGAHLQYSGVVHDESSLAMALATGASRIVIDASDLEWATIAVGVYGERVAVGLDIRQPNVSDIAGQLERAGCSRFVVTDHAQAHHWKHGDRHLLADFCSRTNRPVMARGGIGHLGDLHALHELVPNGLDGIVLDDALYDGAFTYSEAVAAGADRFDMFFWGPPQ</sequence>